<keyword evidence="2" id="KW-0472">Membrane</keyword>
<evidence type="ECO:0000256" key="1">
    <source>
        <dbReference type="SAM" id="MobiDB-lite"/>
    </source>
</evidence>
<sequence>MEESHAAAATPADVRPSTALAMYRDTDWVIRPTDVKDTDEYEENFQRKRRNRILMIVAACFVVVGAAIGVIVVANKPVDVASVGSANVPSPSAAVGPSPTPSPVLGDVLVGGTASSTDPSSSTTTFMPNVTDPISPNTTLASIVEALESVNATVTPEPTTTVTPEPTTTTPAPTTTTPAPTTTTPKPTTTTPAPTTQAPLSAGKIRFVNNCAPSTLWRSHTKLVPWMKTGDSIVVDGTADNSIAYYLADVDNGDYSLFENQFKMGKFWYDLSIIPHNCGASWDTCGGKPMSFNHPIAVTVSAPDSNSCKSLTCSNPNCADAYKFPNQVATHVCPGSVSMEVTFC</sequence>
<dbReference type="Proteomes" id="UP000332933">
    <property type="component" value="Unassembled WGS sequence"/>
</dbReference>
<feature type="transmembrane region" description="Helical" evidence="2">
    <location>
        <begin position="53"/>
        <end position="74"/>
    </location>
</feature>
<evidence type="ECO:0000313" key="3">
    <source>
        <dbReference type="EMBL" id="KAF0691822.1"/>
    </source>
</evidence>
<keyword evidence="2" id="KW-0812">Transmembrane</keyword>
<feature type="region of interest" description="Disordered" evidence="1">
    <location>
        <begin position="113"/>
        <end position="133"/>
    </location>
</feature>
<keyword evidence="5" id="KW-1185">Reference proteome</keyword>
<name>A0A485L6S6_9STRA</name>
<evidence type="ECO:0000313" key="5">
    <source>
        <dbReference type="Proteomes" id="UP000332933"/>
    </source>
</evidence>
<evidence type="ECO:0000313" key="4">
    <source>
        <dbReference type="EMBL" id="VFT93772.1"/>
    </source>
</evidence>
<feature type="compositionally biased region" description="Low complexity" evidence="1">
    <location>
        <begin position="113"/>
        <end position="125"/>
    </location>
</feature>
<keyword evidence="2" id="KW-1133">Transmembrane helix</keyword>
<feature type="compositionally biased region" description="Low complexity" evidence="1">
    <location>
        <begin position="153"/>
        <end position="196"/>
    </location>
</feature>
<feature type="region of interest" description="Disordered" evidence="1">
    <location>
        <begin position="153"/>
        <end position="199"/>
    </location>
</feature>
<proteinExistence type="predicted"/>
<accession>A0A485L6S6</accession>
<reference evidence="3" key="2">
    <citation type="submission" date="2019-06" db="EMBL/GenBank/DDBJ databases">
        <title>Genomics analysis of Aphanomyces spp. identifies a new class of oomycete effector associated with host adaptation.</title>
        <authorList>
            <person name="Gaulin E."/>
        </authorList>
    </citation>
    <scope>NUCLEOTIDE SEQUENCE</scope>
    <source>
        <strain evidence="3">CBS 578.67</strain>
    </source>
</reference>
<organism evidence="4 5">
    <name type="scientific">Aphanomyces stellatus</name>
    <dbReference type="NCBI Taxonomy" id="120398"/>
    <lineage>
        <taxon>Eukaryota</taxon>
        <taxon>Sar</taxon>
        <taxon>Stramenopiles</taxon>
        <taxon>Oomycota</taxon>
        <taxon>Saprolegniomycetes</taxon>
        <taxon>Saprolegniales</taxon>
        <taxon>Verrucalvaceae</taxon>
        <taxon>Aphanomyces</taxon>
    </lineage>
</organism>
<dbReference type="EMBL" id="CAADRA010006040">
    <property type="protein sequence ID" value="VFT93772.1"/>
    <property type="molecule type" value="Genomic_DNA"/>
</dbReference>
<dbReference type="PANTHER" id="PTHR31737:SF2">
    <property type="entry name" value="PROTEIN TOS1"/>
    <property type="match status" value="1"/>
</dbReference>
<reference evidence="4 5" key="1">
    <citation type="submission" date="2019-03" db="EMBL/GenBank/DDBJ databases">
        <authorList>
            <person name="Gaulin E."/>
            <person name="Dumas B."/>
        </authorList>
    </citation>
    <scope>NUCLEOTIDE SEQUENCE [LARGE SCALE GENOMIC DNA]</scope>
    <source>
        <strain evidence="4">CBS 568.67</strain>
    </source>
</reference>
<dbReference type="EMBL" id="VJMH01006019">
    <property type="protein sequence ID" value="KAF0691822.1"/>
    <property type="molecule type" value="Genomic_DNA"/>
</dbReference>
<gene>
    <name evidence="4" type="primary">Aste57867_17011</name>
    <name evidence="3" type="ORF">As57867_016953</name>
    <name evidence="4" type="ORF">ASTE57867_17011</name>
</gene>
<protein>
    <submittedName>
        <fullName evidence="4">Aste57867_17011 protein</fullName>
    </submittedName>
</protein>
<dbReference type="AlphaFoldDB" id="A0A485L6S6"/>
<dbReference type="PANTHER" id="PTHR31737">
    <property type="entry name" value="PROTEIN TOS1"/>
    <property type="match status" value="1"/>
</dbReference>
<dbReference type="OrthoDB" id="78536at2759"/>
<evidence type="ECO:0000256" key="2">
    <source>
        <dbReference type="SAM" id="Phobius"/>
    </source>
</evidence>